<evidence type="ECO:0000313" key="6">
    <source>
        <dbReference type="Proteomes" id="UP000317650"/>
    </source>
</evidence>
<dbReference type="GO" id="GO:0000976">
    <property type="term" value="F:transcription cis-regulatory region binding"/>
    <property type="evidence" value="ECO:0007669"/>
    <property type="project" value="TreeGrafter"/>
</dbReference>
<keyword evidence="2" id="KW-0539">Nucleus</keyword>
<dbReference type="InterPro" id="IPR009072">
    <property type="entry name" value="Histone-fold"/>
</dbReference>
<dbReference type="GO" id="GO:0005634">
    <property type="term" value="C:nucleus"/>
    <property type="evidence" value="ECO:0007669"/>
    <property type="project" value="UniProtKB-SubCell"/>
</dbReference>
<reference evidence="5 6" key="1">
    <citation type="journal article" date="2019" name="Nat. Plants">
        <title>Genome sequencing of Musa balbisiana reveals subgenome evolution and function divergence in polyploid bananas.</title>
        <authorList>
            <person name="Yao X."/>
        </authorList>
    </citation>
    <scope>NUCLEOTIDE SEQUENCE [LARGE SCALE GENOMIC DNA]</scope>
    <source>
        <strain evidence="6">cv. DH-PKW</strain>
        <tissue evidence="5">Leaves</tissue>
    </source>
</reference>
<evidence type="ECO:0000256" key="1">
    <source>
        <dbReference type="ARBA" id="ARBA00004123"/>
    </source>
</evidence>
<dbReference type="EMBL" id="PYDT01000005">
    <property type="protein sequence ID" value="THU60738.1"/>
    <property type="molecule type" value="Genomic_DNA"/>
</dbReference>
<dbReference type="PANTHER" id="PTHR10252">
    <property type="entry name" value="HISTONE-LIKE TRANSCRIPTION FACTOR CCAAT-RELATED"/>
    <property type="match status" value="1"/>
</dbReference>
<feature type="region of interest" description="Disordered" evidence="3">
    <location>
        <begin position="1"/>
        <end position="38"/>
    </location>
</feature>
<evidence type="ECO:0000313" key="5">
    <source>
        <dbReference type="EMBL" id="THU60738.1"/>
    </source>
</evidence>
<accession>A0A4S8JFM2</accession>
<name>A0A4S8JFM2_MUSBA</name>
<gene>
    <name evidence="5" type="ORF">C4D60_Mb07t15910</name>
</gene>
<feature type="domain" description="Transcription factor CBF/NF-Y/archaeal histone" evidence="4">
    <location>
        <begin position="36"/>
        <end position="98"/>
    </location>
</feature>
<dbReference type="Gene3D" id="1.10.20.10">
    <property type="entry name" value="Histone, subunit A"/>
    <property type="match status" value="1"/>
</dbReference>
<dbReference type="GO" id="GO:0006355">
    <property type="term" value="P:regulation of DNA-templated transcription"/>
    <property type="evidence" value="ECO:0007669"/>
    <property type="project" value="TreeGrafter"/>
</dbReference>
<dbReference type="STRING" id="52838.A0A4S8JFM2"/>
<comment type="caution">
    <text evidence="5">The sequence shown here is derived from an EMBL/GenBank/DDBJ whole genome shotgun (WGS) entry which is preliminary data.</text>
</comment>
<dbReference type="InterPro" id="IPR050568">
    <property type="entry name" value="Transcr_DNA_Rep_Reg"/>
</dbReference>
<feature type="region of interest" description="Disordered" evidence="3">
    <location>
        <begin position="116"/>
        <end position="181"/>
    </location>
</feature>
<dbReference type="CDD" id="cd22929">
    <property type="entry name" value="HFD_POLE4-like"/>
    <property type="match status" value="1"/>
</dbReference>
<dbReference type="AlphaFoldDB" id="A0A4S8JFM2"/>
<dbReference type="Proteomes" id="UP000317650">
    <property type="component" value="Chromosome 7"/>
</dbReference>
<protein>
    <recommendedName>
        <fullName evidence="4">Transcription factor CBF/NF-Y/archaeal histone domain-containing protein</fullName>
    </recommendedName>
</protein>
<dbReference type="GO" id="GO:0046982">
    <property type="term" value="F:protein heterodimerization activity"/>
    <property type="evidence" value="ECO:0007669"/>
    <property type="project" value="InterPro"/>
</dbReference>
<evidence type="ECO:0000256" key="3">
    <source>
        <dbReference type="SAM" id="MobiDB-lite"/>
    </source>
</evidence>
<keyword evidence="6" id="KW-1185">Reference proteome</keyword>
<proteinExistence type="predicted"/>
<evidence type="ECO:0000256" key="2">
    <source>
        <dbReference type="ARBA" id="ARBA00023242"/>
    </source>
</evidence>
<dbReference type="Pfam" id="PF00808">
    <property type="entry name" value="CBFD_NFYB_HMF"/>
    <property type="match status" value="1"/>
</dbReference>
<sequence length="181" mass="19945">MEDAQDDREQQRGAGGEGEEAEEEEEEEQAGTLSPSFPMGRVKKIMKLDREINKVNSEALLLISLSAELFLASLSAGARHAVLQKKRRIIKLDHIRSAARAHRPTAAFLLDCLPKPPPPPKAVSPTLKARSADEKPLPPGARRIDDFFRKPSADTQDMMLDLEIDRGTSKSKSHQESGLKG</sequence>
<dbReference type="SUPFAM" id="SSF47113">
    <property type="entry name" value="Histone-fold"/>
    <property type="match status" value="1"/>
</dbReference>
<comment type="subcellular location">
    <subcellularLocation>
        <location evidence="1">Nucleus</location>
    </subcellularLocation>
</comment>
<feature type="compositionally biased region" description="Basic and acidic residues" evidence="3">
    <location>
        <begin position="163"/>
        <end position="181"/>
    </location>
</feature>
<dbReference type="InterPro" id="IPR003958">
    <property type="entry name" value="CBFA_NFYB_domain"/>
</dbReference>
<evidence type="ECO:0000259" key="4">
    <source>
        <dbReference type="Pfam" id="PF00808"/>
    </source>
</evidence>
<dbReference type="PANTHER" id="PTHR10252:SF54">
    <property type="entry name" value="CHROMATIN ACCESSIBILITY COMPLEX PROTEIN 1"/>
    <property type="match status" value="1"/>
</dbReference>
<feature type="compositionally biased region" description="Acidic residues" evidence="3">
    <location>
        <begin position="17"/>
        <end position="29"/>
    </location>
</feature>
<organism evidence="5 6">
    <name type="scientific">Musa balbisiana</name>
    <name type="common">Banana</name>
    <dbReference type="NCBI Taxonomy" id="52838"/>
    <lineage>
        <taxon>Eukaryota</taxon>
        <taxon>Viridiplantae</taxon>
        <taxon>Streptophyta</taxon>
        <taxon>Embryophyta</taxon>
        <taxon>Tracheophyta</taxon>
        <taxon>Spermatophyta</taxon>
        <taxon>Magnoliopsida</taxon>
        <taxon>Liliopsida</taxon>
        <taxon>Zingiberales</taxon>
        <taxon>Musaceae</taxon>
        <taxon>Musa</taxon>
    </lineage>
</organism>
<feature type="compositionally biased region" description="Basic and acidic residues" evidence="3">
    <location>
        <begin position="130"/>
        <end position="152"/>
    </location>
</feature>